<dbReference type="PANTHER" id="PTHR12358:SF54">
    <property type="entry name" value="SPHINGOSINE KINASE RELATED PROTEIN"/>
    <property type="match status" value="1"/>
</dbReference>
<dbReference type="NCBIfam" id="TIGR00147">
    <property type="entry name" value="YegS/Rv2252/BmrU family lipid kinase"/>
    <property type="match status" value="1"/>
</dbReference>
<evidence type="ECO:0000259" key="9">
    <source>
        <dbReference type="PROSITE" id="PS50146"/>
    </source>
</evidence>
<dbReference type="RefSeq" id="WP_115481445.1">
    <property type="nucleotide sequence ID" value="NZ_QRCT01000016.1"/>
</dbReference>
<gene>
    <name evidence="10" type="ORF">DWV06_06890</name>
</gene>
<dbReference type="Proteomes" id="UP000255036">
    <property type="component" value="Unassembled WGS sequence"/>
</dbReference>
<keyword evidence="7" id="KW-0443">Lipid metabolism</keyword>
<sequence>MYHFIINLKARSGRGKQIWFLVEKTLKEKGIPYCSYFTKYPSHASELAKQLSLHTEPRNIIAVGGDGTVNEVINGLIPNDNITLGYIPAGSSNDLARSLSISPLPLNALETILNSKNILLHDIGKLECNELKRNFMVSCGIGFDAAICHEAMTSKIKKVFNKLKLGKLTYVGIALKQLLFYQPQYGTITLDNMKKFEFSNILFISIQNHKYEGGGFMFCPDAKAVDQILDVCIIENIPKLKILSLLPSAFKGNHIKHRGVHVMKGRQIEIQMEKPLAVHVDGEPCGMQNSINISCNPKKIQFLTN</sequence>
<evidence type="ECO:0000256" key="1">
    <source>
        <dbReference type="ARBA" id="ARBA00001946"/>
    </source>
</evidence>
<dbReference type="OrthoDB" id="9786026at2"/>
<reference evidence="10 11" key="1">
    <citation type="submission" date="2018-07" db="EMBL/GenBank/DDBJ databases">
        <title>Anaerosacharophilus polymeroproducens gen. nov. sp. nov., an anaerobic bacterium isolated from salt field.</title>
        <authorList>
            <person name="Kim W."/>
            <person name="Yang S.-H."/>
            <person name="Oh J."/>
            <person name="Lee J.-H."/>
            <person name="Kwon K.K."/>
        </authorList>
    </citation>
    <scope>NUCLEOTIDE SEQUENCE [LARGE SCALE GENOMIC DNA]</scope>
    <source>
        <strain evidence="10 11">MCWD5</strain>
    </source>
</reference>
<evidence type="ECO:0000256" key="8">
    <source>
        <dbReference type="ARBA" id="ARBA00023264"/>
    </source>
</evidence>
<evidence type="ECO:0000256" key="7">
    <source>
        <dbReference type="ARBA" id="ARBA00023209"/>
    </source>
</evidence>
<keyword evidence="7" id="KW-0594">Phospholipid biosynthesis</keyword>
<dbReference type="SMART" id="SM00046">
    <property type="entry name" value="DAGKc"/>
    <property type="match status" value="1"/>
</dbReference>
<keyword evidence="3" id="KW-0808">Transferase</keyword>
<protein>
    <submittedName>
        <fullName evidence="10">Diacylglycerol kinase family lipid kinase</fullName>
    </submittedName>
</protein>
<evidence type="ECO:0000256" key="2">
    <source>
        <dbReference type="ARBA" id="ARBA00005983"/>
    </source>
</evidence>
<comment type="caution">
    <text evidence="10">The sequence shown here is derived from an EMBL/GenBank/DDBJ whole genome shotgun (WGS) entry which is preliminary data.</text>
</comment>
<keyword evidence="5 10" id="KW-0418">Kinase</keyword>
<organism evidence="10 11">
    <name type="scientific">Anaerosacchariphilus polymeriproducens</name>
    <dbReference type="NCBI Taxonomy" id="1812858"/>
    <lineage>
        <taxon>Bacteria</taxon>
        <taxon>Bacillati</taxon>
        <taxon>Bacillota</taxon>
        <taxon>Clostridia</taxon>
        <taxon>Lachnospirales</taxon>
        <taxon>Lachnospiraceae</taxon>
        <taxon>Anaerosacchariphilus</taxon>
    </lineage>
</organism>
<name>A0A371AWX6_9FIRM</name>
<dbReference type="Gene3D" id="3.40.50.10330">
    <property type="entry name" value="Probable inorganic polyphosphate/atp-NAD kinase, domain 1"/>
    <property type="match status" value="1"/>
</dbReference>
<dbReference type="InterPro" id="IPR005218">
    <property type="entry name" value="Diacylglycerol/lipid_kinase"/>
</dbReference>
<evidence type="ECO:0000256" key="3">
    <source>
        <dbReference type="ARBA" id="ARBA00022679"/>
    </source>
</evidence>
<dbReference type="PANTHER" id="PTHR12358">
    <property type="entry name" value="SPHINGOSINE KINASE"/>
    <property type="match status" value="1"/>
</dbReference>
<keyword evidence="8" id="KW-1208">Phospholipid metabolism</keyword>
<accession>A0A371AWX6</accession>
<keyword evidence="7" id="KW-0444">Lipid biosynthesis</keyword>
<dbReference type="SUPFAM" id="SSF111331">
    <property type="entry name" value="NAD kinase/diacylglycerol kinase-like"/>
    <property type="match status" value="1"/>
</dbReference>
<evidence type="ECO:0000256" key="5">
    <source>
        <dbReference type="ARBA" id="ARBA00022777"/>
    </source>
</evidence>
<dbReference type="Pfam" id="PF19279">
    <property type="entry name" value="YegS_C"/>
    <property type="match status" value="1"/>
</dbReference>
<proteinExistence type="inferred from homology"/>
<evidence type="ECO:0000256" key="4">
    <source>
        <dbReference type="ARBA" id="ARBA00022741"/>
    </source>
</evidence>
<comment type="cofactor">
    <cofactor evidence="1">
        <name>Mg(2+)</name>
        <dbReference type="ChEBI" id="CHEBI:18420"/>
    </cofactor>
</comment>
<dbReference type="Gene3D" id="2.60.200.40">
    <property type="match status" value="1"/>
</dbReference>
<dbReference type="AlphaFoldDB" id="A0A371AWX6"/>
<keyword evidence="4" id="KW-0547">Nucleotide-binding</keyword>
<dbReference type="InterPro" id="IPR050187">
    <property type="entry name" value="Lipid_Phosphate_FormReg"/>
</dbReference>
<dbReference type="GO" id="GO:0016301">
    <property type="term" value="F:kinase activity"/>
    <property type="evidence" value="ECO:0007669"/>
    <property type="project" value="UniProtKB-KW"/>
</dbReference>
<comment type="similarity">
    <text evidence="2">Belongs to the diacylglycerol/lipid kinase family.</text>
</comment>
<feature type="domain" description="DAGKc" evidence="9">
    <location>
        <begin position="1"/>
        <end position="130"/>
    </location>
</feature>
<keyword evidence="6" id="KW-0067">ATP-binding</keyword>
<evidence type="ECO:0000313" key="11">
    <source>
        <dbReference type="Proteomes" id="UP000255036"/>
    </source>
</evidence>
<evidence type="ECO:0000256" key="6">
    <source>
        <dbReference type="ARBA" id="ARBA00022840"/>
    </source>
</evidence>
<dbReference type="Pfam" id="PF00781">
    <property type="entry name" value="DAGK_cat"/>
    <property type="match status" value="1"/>
</dbReference>
<dbReference type="GO" id="GO:0008654">
    <property type="term" value="P:phospholipid biosynthetic process"/>
    <property type="evidence" value="ECO:0007669"/>
    <property type="project" value="UniProtKB-KW"/>
</dbReference>
<dbReference type="PROSITE" id="PS50146">
    <property type="entry name" value="DAGK"/>
    <property type="match status" value="1"/>
</dbReference>
<keyword evidence="11" id="KW-1185">Reference proteome</keyword>
<dbReference type="InterPro" id="IPR045540">
    <property type="entry name" value="YegS/DAGK_C"/>
</dbReference>
<dbReference type="InterPro" id="IPR001206">
    <property type="entry name" value="Diacylglycerol_kinase_cat_dom"/>
</dbReference>
<dbReference type="GO" id="GO:0005524">
    <property type="term" value="F:ATP binding"/>
    <property type="evidence" value="ECO:0007669"/>
    <property type="project" value="UniProtKB-KW"/>
</dbReference>
<dbReference type="InterPro" id="IPR017438">
    <property type="entry name" value="ATP-NAD_kinase_N"/>
</dbReference>
<evidence type="ECO:0000313" key="10">
    <source>
        <dbReference type="EMBL" id="RDU24012.1"/>
    </source>
</evidence>
<dbReference type="EMBL" id="QRCT01000016">
    <property type="protein sequence ID" value="RDU24012.1"/>
    <property type="molecule type" value="Genomic_DNA"/>
</dbReference>
<dbReference type="InterPro" id="IPR016064">
    <property type="entry name" value="NAD/diacylglycerol_kinase_sf"/>
</dbReference>